<feature type="domain" description="SsuA/THI5-like" evidence="1">
    <location>
        <begin position="74"/>
        <end position="261"/>
    </location>
</feature>
<dbReference type="AlphaFoldDB" id="B1Y594"/>
<dbReference type="RefSeq" id="WP_012345086.1">
    <property type="nucleotide sequence ID" value="NC_010524.1"/>
</dbReference>
<keyword evidence="3" id="KW-1185">Reference proteome</keyword>
<dbReference type="HOGENOM" id="CLU_823362_0_0_4"/>
<dbReference type="STRING" id="395495.Lcho_0049"/>
<dbReference type="Gene3D" id="3.40.190.10">
    <property type="entry name" value="Periplasmic binding protein-like II"/>
    <property type="match status" value="2"/>
</dbReference>
<evidence type="ECO:0000313" key="2">
    <source>
        <dbReference type="EMBL" id="ACB32324.1"/>
    </source>
</evidence>
<gene>
    <name evidence="2" type="ordered locus">Lcho_0049</name>
</gene>
<evidence type="ECO:0000259" key="1">
    <source>
        <dbReference type="Pfam" id="PF09084"/>
    </source>
</evidence>
<dbReference type="PROSITE" id="PS51318">
    <property type="entry name" value="TAT"/>
    <property type="match status" value="1"/>
</dbReference>
<evidence type="ECO:0000313" key="3">
    <source>
        <dbReference type="Proteomes" id="UP000001693"/>
    </source>
</evidence>
<dbReference type="SUPFAM" id="SSF53850">
    <property type="entry name" value="Periplasmic binding protein-like II"/>
    <property type="match status" value="1"/>
</dbReference>
<organism evidence="2 3">
    <name type="scientific">Leptothrix cholodnii (strain ATCC 51168 / LMG 8142 / SP-6)</name>
    <name type="common">Leptothrix discophora (strain SP-6)</name>
    <dbReference type="NCBI Taxonomy" id="395495"/>
    <lineage>
        <taxon>Bacteria</taxon>
        <taxon>Pseudomonadati</taxon>
        <taxon>Pseudomonadota</taxon>
        <taxon>Betaproteobacteria</taxon>
        <taxon>Burkholderiales</taxon>
        <taxon>Sphaerotilaceae</taxon>
        <taxon>Leptothrix</taxon>
    </lineage>
</organism>
<dbReference type="eggNOG" id="COG0715">
    <property type="taxonomic scope" value="Bacteria"/>
</dbReference>
<dbReference type="Pfam" id="PF09084">
    <property type="entry name" value="NMT1"/>
    <property type="match status" value="1"/>
</dbReference>
<dbReference type="PANTHER" id="PTHR30024">
    <property type="entry name" value="ALIPHATIC SULFONATES-BINDING PROTEIN-RELATED"/>
    <property type="match status" value="1"/>
</dbReference>
<dbReference type="OrthoDB" id="286202at2"/>
<reference evidence="2 3" key="1">
    <citation type="submission" date="2008-03" db="EMBL/GenBank/DDBJ databases">
        <title>Complete sequence of Leptothrix cholodnii SP-6.</title>
        <authorList>
            <consortium name="US DOE Joint Genome Institute"/>
            <person name="Copeland A."/>
            <person name="Lucas S."/>
            <person name="Lapidus A."/>
            <person name="Glavina del Rio T."/>
            <person name="Dalin E."/>
            <person name="Tice H."/>
            <person name="Bruce D."/>
            <person name="Goodwin L."/>
            <person name="Pitluck S."/>
            <person name="Chertkov O."/>
            <person name="Brettin T."/>
            <person name="Detter J.C."/>
            <person name="Han C."/>
            <person name="Kuske C.R."/>
            <person name="Schmutz J."/>
            <person name="Larimer F."/>
            <person name="Land M."/>
            <person name="Hauser L."/>
            <person name="Kyrpides N."/>
            <person name="Lykidis A."/>
            <person name="Emerson D."/>
            <person name="Richardson P."/>
        </authorList>
    </citation>
    <scope>NUCLEOTIDE SEQUENCE [LARGE SCALE GENOMIC DNA]</scope>
    <source>
        <strain evidence="3">ATCC 51168 / LMG 8142 / SP-6</strain>
    </source>
</reference>
<sequence length="337" mass="37339" precursor="true">MNDAIRHSASRRELLQGAAALAAFGSLAGACNPAAAQERPETGTVRFNHSPSICLAPQYLAGELLRNEGFDDVRYLPVGTRAAPDALADGRLDVGMWYTTGYLPVLDADRPVVLLAGLHLGCWELFGNHKVQSLRDLRGKTVVCEKMQGGDQILLSSMLAYVGIKPAEVNWLARPPGSAMSAFIAGMADAFLAFPPEPQELKQRQIGHVLLDTNVDKPWSQYYCCMIGANRDFVARHPIATKRVLRAILKATELCTAQPVQVAGYMRDHGYEPRYDIGLAALQRINYDYRAADPADTLRFHALRLRDIGVIRSTPQRLIERGTDWRFLNELKRELKA</sequence>
<dbReference type="PANTHER" id="PTHR30024:SF42">
    <property type="entry name" value="ALIPHATIC SULFONATES-BINDING PROTEIN-RELATED"/>
    <property type="match status" value="1"/>
</dbReference>
<accession>B1Y594</accession>
<dbReference type="InterPro" id="IPR015168">
    <property type="entry name" value="SsuA/THI5"/>
</dbReference>
<dbReference type="KEGG" id="lch:Lcho_0049"/>
<dbReference type="EMBL" id="CP001013">
    <property type="protein sequence ID" value="ACB32324.1"/>
    <property type="molecule type" value="Genomic_DNA"/>
</dbReference>
<dbReference type="PROSITE" id="PS51257">
    <property type="entry name" value="PROKAR_LIPOPROTEIN"/>
    <property type="match status" value="1"/>
</dbReference>
<dbReference type="InterPro" id="IPR006311">
    <property type="entry name" value="TAT_signal"/>
</dbReference>
<dbReference type="Proteomes" id="UP000001693">
    <property type="component" value="Chromosome"/>
</dbReference>
<protein>
    <submittedName>
        <fullName evidence="2">Putative nitrate transport protein NrtA</fullName>
    </submittedName>
</protein>
<proteinExistence type="predicted"/>
<name>B1Y594_LEPCP</name>